<dbReference type="SUPFAM" id="SSF55718">
    <property type="entry name" value="SCP-like"/>
    <property type="match status" value="1"/>
</dbReference>
<evidence type="ECO:0000313" key="2">
    <source>
        <dbReference type="EMBL" id="SVE03881.1"/>
    </source>
</evidence>
<reference evidence="2" key="1">
    <citation type="submission" date="2018-05" db="EMBL/GenBank/DDBJ databases">
        <authorList>
            <person name="Lanie J.A."/>
            <person name="Ng W.-L."/>
            <person name="Kazmierczak K.M."/>
            <person name="Andrzejewski T.M."/>
            <person name="Davidsen T.M."/>
            <person name="Wayne K.J."/>
            <person name="Tettelin H."/>
            <person name="Glass J.I."/>
            <person name="Rusch D."/>
            <person name="Podicherti R."/>
            <person name="Tsui H.-C.T."/>
            <person name="Winkler M.E."/>
        </authorList>
    </citation>
    <scope>NUCLEOTIDE SEQUENCE</scope>
</reference>
<protein>
    <recommendedName>
        <fullName evidence="1">SCP2 domain-containing protein</fullName>
    </recommendedName>
</protein>
<name>A0A383A8E1_9ZZZZ</name>
<dbReference type="Gene3D" id="3.30.1050.10">
    <property type="entry name" value="SCP2 sterol-binding domain"/>
    <property type="match status" value="1"/>
</dbReference>
<gene>
    <name evidence="2" type="ORF">METZ01_LOCUS456735</name>
</gene>
<dbReference type="AlphaFoldDB" id="A0A383A8E1"/>
<dbReference type="InterPro" id="IPR003033">
    <property type="entry name" value="SCP2_sterol-bd_dom"/>
</dbReference>
<organism evidence="2">
    <name type="scientific">marine metagenome</name>
    <dbReference type="NCBI Taxonomy" id="408172"/>
    <lineage>
        <taxon>unclassified sequences</taxon>
        <taxon>metagenomes</taxon>
        <taxon>ecological metagenomes</taxon>
    </lineage>
</organism>
<evidence type="ECO:0000259" key="1">
    <source>
        <dbReference type="Pfam" id="PF02036"/>
    </source>
</evidence>
<proteinExistence type="predicted"/>
<dbReference type="InterPro" id="IPR036527">
    <property type="entry name" value="SCP2_sterol-bd_dom_sf"/>
</dbReference>
<accession>A0A383A8E1</accession>
<dbReference type="EMBL" id="UINC01189962">
    <property type="protein sequence ID" value="SVE03881.1"/>
    <property type="molecule type" value="Genomic_DNA"/>
</dbReference>
<dbReference type="Pfam" id="PF02036">
    <property type="entry name" value="SCP2"/>
    <property type="match status" value="1"/>
</dbReference>
<sequence>MSEELKEIFDNMKKRYRQGIIEKKTTYYFSLGDDADHKWTVTLSPKTCTVKKGKNENADCVLKTSPNLFKRMVYGKFRPGPIDFVMGKVKSNDPEKLKQLSKAFTLPN</sequence>
<feature type="domain" description="SCP2" evidence="1">
    <location>
        <begin position="25"/>
        <end position="90"/>
    </location>
</feature>